<keyword evidence="1" id="KW-0472">Membrane</keyword>
<accession>A0AAV3YNC6</accession>
<reference evidence="2 3" key="1">
    <citation type="journal article" date="2021" name="Elife">
        <title>Chloroplast acquisition without the gene transfer in kleptoplastic sea slugs, Plakobranchus ocellatus.</title>
        <authorList>
            <person name="Maeda T."/>
            <person name="Takahashi S."/>
            <person name="Yoshida T."/>
            <person name="Shimamura S."/>
            <person name="Takaki Y."/>
            <person name="Nagai Y."/>
            <person name="Toyoda A."/>
            <person name="Suzuki Y."/>
            <person name="Arimoto A."/>
            <person name="Ishii H."/>
            <person name="Satoh N."/>
            <person name="Nishiyama T."/>
            <person name="Hasebe M."/>
            <person name="Maruyama T."/>
            <person name="Minagawa J."/>
            <person name="Obokata J."/>
            <person name="Shigenobu S."/>
        </authorList>
    </citation>
    <scope>NUCLEOTIDE SEQUENCE [LARGE SCALE GENOMIC DNA]</scope>
</reference>
<protein>
    <submittedName>
        <fullName evidence="2">Uncharacterized protein</fullName>
    </submittedName>
</protein>
<dbReference type="AlphaFoldDB" id="A0AAV3YNC6"/>
<dbReference type="Proteomes" id="UP000735302">
    <property type="component" value="Unassembled WGS sequence"/>
</dbReference>
<keyword evidence="1" id="KW-1133">Transmembrane helix</keyword>
<dbReference type="EMBL" id="BLXT01001203">
    <property type="protein sequence ID" value="GFN83558.1"/>
    <property type="molecule type" value="Genomic_DNA"/>
</dbReference>
<keyword evidence="3" id="KW-1185">Reference proteome</keyword>
<evidence type="ECO:0000313" key="3">
    <source>
        <dbReference type="Proteomes" id="UP000735302"/>
    </source>
</evidence>
<sequence length="87" mass="9480">MHKVNLDPVVLISLSRQGAGAGARTRDTKLYTDPRQVRYSPVLAIVSAVGSIAKSIVFALVHTSRAKSASLRLWIIKYNNEGSSFHS</sequence>
<comment type="caution">
    <text evidence="2">The sequence shown here is derived from an EMBL/GenBank/DDBJ whole genome shotgun (WGS) entry which is preliminary data.</text>
</comment>
<gene>
    <name evidence="2" type="ORF">PoB_001006400</name>
</gene>
<proteinExistence type="predicted"/>
<evidence type="ECO:0000256" key="1">
    <source>
        <dbReference type="SAM" id="Phobius"/>
    </source>
</evidence>
<feature type="transmembrane region" description="Helical" evidence="1">
    <location>
        <begin position="39"/>
        <end position="61"/>
    </location>
</feature>
<keyword evidence="1" id="KW-0812">Transmembrane</keyword>
<name>A0AAV3YNC6_9GAST</name>
<organism evidence="2 3">
    <name type="scientific">Plakobranchus ocellatus</name>
    <dbReference type="NCBI Taxonomy" id="259542"/>
    <lineage>
        <taxon>Eukaryota</taxon>
        <taxon>Metazoa</taxon>
        <taxon>Spiralia</taxon>
        <taxon>Lophotrochozoa</taxon>
        <taxon>Mollusca</taxon>
        <taxon>Gastropoda</taxon>
        <taxon>Heterobranchia</taxon>
        <taxon>Euthyneura</taxon>
        <taxon>Panpulmonata</taxon>
        <taxon>Sacoglossa</taxon>
        <taxon>Placobranchoidea</taxon>
        <taxon>Plakobranchidae</taxon>
        <taxon>Plakobranchus</taxon>
    </lineage>
</organism>
<evidence type="ECO:0000313" key="2">
    <source>
        <dbReference type="EMBL" id="GFN83558.1"/>
    </source>
</evidence>